<evidence type="ECO:0000256" key="2">
    <source>
        <dbReference type="ARBA" id="ARBA00022723"/>
    </source>
</evidence>
<sequence length="775" mass="85371">MTSRKHNHSTPDRTVLPPEPSAFGGRIGETYQDSVPDWTPALPLVAPEGAPNVLIILLDDVGFGQLGCYGGPIETPNLDTLASTGLRYNNFHTTALCSPSRAALLTGRNHHSVGLAAITEAATGFPGSYGSIPKSAATVAEVLKQNGYNTMALGKWHLTPYTAYTAAGPFDRWPVAMGFEKFYGFLGGETDQWAPLLVQDNQFIETPTRPGYHLTEDLVDRTITYIRDQQQANTGRPFFTYLALGACHSPLHAPREFIDKYRGRFAQGWDKVREEVLARQKALGILPESARLTPRDPAVSAWSDLSEAQKAVYCRLQEAFAGMLDHADHHIGRLLAALDELGLRDNTLILVASDNGASQEGLEHGVTNTDRYRNFNPETVEEMTLLLDQVGGPETDPLYPMGWSLAGNAPFKKWKQDTHMGGNTDALIISWPARIRARGAIRNQYHHIIDIVPTLLEVGGLPEPTSVNGIKQMPVQGVSLAYTFDDATAKTRKKVQYYEMLGSRALWSDGWTAVAWHKKGTSWDEDRWELYNTDVDTTEFDDVAAKHPEKLQQLIALWEVEARKYQVRPLDDRRYERAADPGRPVAALPKERYTFYTGTSNLHPLAGPSLLGKPHTVTAFASLPDTGAEGVLACFGGAFGGWTLFVQEGRLHYVHNYLKIEEYAVSSTRVVPAGQHRLGVRFTPTGKHLKPDFSTGDVLLLMDDEQVGALKGIKMGAMYSAMTGYGLLVGRNTGTAVSSRYQVPFAFTGTLEKLVVDVKGERDAEGELRLAFSQE</sequence>
<evidence type="ECO:0000313" key="7">
    <source>
        <dbReference type="EMBL" id="TQF18050.1"/>
    </source>
</evidence>
<organism evidence="7 8">
    <name type="scientific">Myxococcus llanfairpwllgwyngyllgogerychwyrndrobwllllantysiliogogogochensis</name>
    <dbReference type="NCBI Taxonomy" id="2590453"/>
    <lineage>
        <taxon>Bacteria</taxon>
        <taxon>Pseudomonadati</taxon>
        <taxon>Myxococcota</taxon>
        <taxon>Myxococcia</taxon>
        <taxon>Myxococcales</taxon>
        <taxon>Cystobacterineae</taxon>
        <taxon>Myxococcaceae</taxon>
        <taxon>Myxococcus</taxon>
    </lineage>
</organism>
<keyword evidence="2" id="KW-0479">Metal-binding</keyword>
<keyword evidence="8" id="KW-1185">Reference proteome</keyword>
<dbReference type="Gene3D" id="3.40.720.10">
    <property type="entry name" value="Alkaline Phosphatase, subunit A"/>
    <property type="match status" value="1"/>
</dbReference>
<feature type="region of interest" description="Disordered" evidence="5">
    <location>
        <begin position="1"/>
        <end position="23"/>
    </location>
</feature>
<dbReference type="OrthoDB" id="5500422at2"/>
<comment type="similarity">
    <text evidence="1">Belongs to the sulfatase family.</text>
</comment>
<proteinExistence type="inferred from homology"/>
<evidence type="ECO:0000256" key="1">
    <source>
        <dbReference type="ARBA" id="ARBA00008779"/>
    </source>
</evidence>
<dbReference type="PANTHER" id="PTHR42693:SF43">
    <property type="entry name" value="BLL2667 PROTEIN"/>
    <property type="match status" value="1"/>
</dbReference>
<evidence type="ECO:0000256" key="3">
    <source>
        <dbReference type="ARBA" id="ARBA00022801"/>
    </source>
</evidence>
<dbReference type="InterPro" id="IPR050738">
    <property type="entry name" value="Sulfatase"/>
</dbReference>
<evidence type="ECO:0000256" key="5">
    <source>
        <dbReference type="SAM" id="MobiDB-lite"/>
    </source>
</evidence>
<dbReference type="InterPro" id="IPR024607">
    <property type="entry name" value="Sulfatase_CS"/>
</dbReference>
<evidence type="ECO:0000313" key="8">
    <source>
        <dbReference type="Proteomes" id="UP000315369"/>
    </source>
</evidence>
<gene>
    <name evidence="7" type="ORF">FJV41_00455</name>
</gene>
<keyword evidence="3" id="KW-0378">Hydrolase</keyword>
<name>A0A540X9X4_9BACT</name>
<dbReference type="CDD" id="cd16025">
    <property type="entry name" value="PAS_like"/>
    <property type="match status" value="1"/>
</dbReference>
<dbReference type="SUPFAM" id="SSF53649">
    <property type="entry name" value="Alkaline phosphatase-like"/>
    <property type="match status" value="1"/>
</dbReference>
<dbReference type="GO" id="GO:0046872">
    <property type="term" value="F:metal ion binding"/>
    <property type="evidence" value="ECO:0007669"/>
    <property type="project" value="UniProtKB-KW"/>
</dbReference>
<dbReference type="EMBL" id="VIFM01000001">
    <property type="protein sequence ID" value="TQF18050.1"/>
    <property type="molecule type" value="Genomic_DNA"/>
</dbReference>
<feature type="domain" description="Sulfatase N-terminal" evidence="6">
    <location>
        <begin position="51"/>
        <end position="460"/>
    </location>
</feature>
<dbReference type="InterPro" id="IPR000917">
    <property type="entry name" value="Sulfatase_N"/>
</dbReference>
<reference evidence="7 8" key="1">
    <citation type="submission" date="2019-06" db="EMBL/GenBank/DDBJ databases">
        <authorList>
            <person name="Livingstone P."/>
            <person name="Whitworth D."/>
        </authorList>
    </citation>
    <scope>NUCLEOTIDE SEQUENCE [LARGE SCALE GENOMIC DNA]</scope>
    <source>
        <strain evidence="7 8">AM401</strain>
    </source>
</reference>
<dbReference type="AlphaFoldDB" id="A0A540X9X4"/>
<evidence type="ECO:0000259" key="6">
    <source>
        <dbReference type="Pfam" id="PF00884"/>
    </source>
</evidence>
<dbReference type="Proteomes" id="UP000315369">
    <property type="component" value="Unassembled WGS sequence"/>
</dbReference>
<evidence type="ECO:0000256" key="4">
    <source>
        <dbReference type="ARBA" id="ARBA00022837"/>
    </source>
</evidence>
<dbReference type="GO" id="GO:0016787">
    <property type="term" value="F:hydrolase activity"/>
    <property type="evidence" value="ECO:0007669"/>
    <property type="project" value="UniProtKB-KW"/>
</dbReference>
<dbReference type="PANTHER" id="PTHR42693">
    <property type="entry name" value="ARYLSULFATASE FAMILY MEMBER"/>
    <property type="match status" value="1"/>
</dbReference>
<dbReference type="Pfam" id="PF00884">
    <property type="entry name" value="Sulfatase"/>
    <property type="match status" value="1"/>
</dbReference>
<protein>
    <submittedName>
        <fullName evidence="7">Arylsulfatase</fullName>
    </submittedName>
</protein>
<dbReference type="Gene3D" id="3.30.1120.10">
    <property type="match status" value="1"/>
</dbReference>
<keyword evidence="4" id="KW-0106">Calcium</keyword>
<dbReference type="RefSeq" id="WP_141640364.1">
    <property type="nucleotide sequence ID" value="NZ_VIFM01000001.1"/>
</dbReference>
<dbReference type="InterPro" id="IPR017850">
    <property type="entry name" value="Alkaline_phosphatase_core_sf"/>
</dbReference>
<dbReference type="PROSITE" id="PS00523">
    <property type="entry name" value="SULFATASE_1"/>
    <property type="match status" value="1"/>
</dbReference>
<comment type="caution">
    <text evidence="7">The sequence shown here is derived from an EMBL/GenBank/DDBJ whole genome shotgun (WGS) entry which is preliminary data.</text>
</comment>
<accession>A0A540X9X4</accession>